<organism evidence="2 3">
    <name type="scientific">Coemansia asiatica</name>
    <dbReference type="NCBI Taxonomy" id="1052880"/>
    <lineage>
        <taxon>Eukaryota</taxon>
        <taxon>Fungi</taxon>
        <taxon>Fungi incertae sedis</taxon>
        <taxon>Zoopagomycota</taxon>
        <taxon>Kickxellomycotina</taxon>
        <taxon>Kickxellomycetes</taxon>
        <taxon>Kickxellales</taxon>
        <taxon>Kickxellaceae</taxon>
        <taxon>Coemansia</taxon>
    </lineage>
</organism>
<dbReference type="InterPro" id="IPR023213">
    <property type="entry name" value="CAT-like_dom_sf"/>
</dbReference>
<gene>
    <name evidence="2" type="ORF">LPJ64_002120</name>
</gene>
<dbReference type="AlphaFoldDB" id="A0A9W8CLC6"/>
<dbReference type="Proteomes" id="UP001145021">
    <property type="component" value="Unassembled WGS sequence"/>
</dbReference>
<evidence type="ECO:0000256" key="1">
    <source>
        <dbReference type="ARBA" id="ARBA00022679"/>
    </source>
</evidence>
<accession>A0A9W8CLC6</accession>
<dbReference type="InterPro" id="IPR050317">
    <property type="entry name" value="Plant_Fungal_Acyltransferase"/>
</dbReference>
<dbReference type="GO" id="GO:0016747">
    <property type="term" value="F:acyltransferase activity, transferring groups other than amino-acyl groups"/>
    <property type="evidence" value="ECO:0007669"/>
    <property type="project" value="TreeGrafter"/>
</dbReference>
<sequence length="474" mass="53469">MLSERYLNILSQVKAKEILLSAIDLVNFGIILDGIYFYKNERNEPDFMSIEKLKLSFCKLVVDHYPIVVGRPTLNKEGQASIKVDPGNLNVPDILELNVSYPAETFFETRPSDIEDNPDVVFFNTRKFYQVSKIKQLPKATYRRDNSAAVIRVIRFKDSSYVAFTFCLPHAIFDGISAIAFINHWAEYARNITDVDAGTYQLTNPPLMDRQIVKNAMEGIDMLEVPFVEYFKKNALPIPIELPENPAGVLISTPDIPANEEQHMIHFSSKTLNRMRNDIDPSHTTNTILAAFIAKNMLLANIEIFGAAPQISFIAIAYDCRLRSDISQQFSGNASPAAIAPIPSQSILDGTYQDLANSFKEYGSKIESGHTKSIIDVLENNMELMYQVGISLCNSPTSSFAGMTNVRYMPFYTIDFGYGKPSVLGFDYFMREGMIRVLPNSQDGGVDLVINFRDEFFEKLCGLEDIKKYADIIY</sequence>
<keyword evidence="1" id="KW-0808">Transferase</keyword>
<dbReference type="Gene3D" id="3.30.559.10">
    <property type="entry name" value="Chloramphenicol acetyltransferase-like domain"/>
    <property type="match status" value="2"/>
</dbReference>
<evidence type="ECO:0000313" key="3">
    <source>
        <dbReference type="Proteomes" id="UP001145021"/>
    </source>
</evidence>
<dbReference type="PANTHER" id="PTHR31642">
    <property type="entry name" value="TRICHOTHECENE 3-O-ACETYLTRANSFERASE"/>
    <property type="match status" value="1"/>
</dbReference>
<protein>
    <submittedName>
        <fullName evidence="2">Uncharacterized protein</fullName>
    </submittedName>
</protein>
<keyword evidence="3" id="KW-1185">Reference proteome</keyword>
<comment type="caution">
    <text evidence="2">The sequence shown here is derived from an EMBL/GenBank/DDBJ whole genome shotgun (WGS) entry which is preliminary data.</text>
</comment>
<dbReference type="EMBL" id="JANBOH010000063">
    <property type="protein sequence ID" value="KAJ1646375.1"/>
    <property type="molecule type" value="Genomic_DNA"/>
</dbReference>
<name>A0A9W8CLC6_9FUNG</name>
<evidence type="ECO:0000313" key="2">
    <source>
        <dbReference type="EMBL" id="KAJ1646375.1"/>
    </source>
</evidence>
<dbReference type="Pfam" id="PF02458">
    <property type="entry name" value="Transferase"/>
    <property type="match status" value="2"/>
</dbReference>
<reference evidence="2" key="1">
    <citation type="submission" date="2022-07" db="EMBL/GenBank/DDBJ databases">
        <title>Phylogenomic reconstructions and comparative analyses of Kickxellomycotina fungi.</title>
        <authorList>
            <person name="Reynolds N.K."/>
            <person name="Stajich J.E."/>
            <person name="Barry K."/>
            <person name="Grigoriev I.V."/>
            <person name="Crous P."/>
            <person name="Smith M.E."/>
        </authorList>
    </citation>
    <scope>NUCLEOTIDE SEQUENCE</scope>
    <source>
        <strain evidence="2">NBRC 105413</strain>
    </source>
</reference>
<dbReference type="PANTHER" id="PTHR31642:SF310">
    <property type="entry name" value="FATTY ALCOHOL:CAFFEOYL-COA ACYLTRANSFERASE"/>
    <property type="match status" value="1"/>
</dbReference>
<proteinExistence type="predicted"/>